<proteinExistence type="predicted"/>
<accession>A0A1G2CK69</accession>
<keyword evidence="1" id="KW-1133">Transmembrane helix</keyword>
<comment type="caution">
    <text evidence="2">The sequence shown here is derived from an EMBL/GenBank/DDBJ whole genome shotgun (WGS) entry which is preliminary data.</text>
</comment>
<reference evidence="2 3" key="1">
    <citation type="journal article" date="2016" name="Nat. Commun.">
        <title>Thousands of microbial genomes shed light on interconnected biogeochemical processes in an aquifer system.</title>
        <authorList>
            <person name="Anantharaman K."/>
            <person name="Brown C.T."/>
            <person name="Hug L.A."/>
            <person name="Sharon I."/>
            <person name="Castelle C.J."/>
            <person name="Probst A.J."/>
            <person name="Thomas B.C."/>
            <person name="Singh A."/>
            <person name="Wilkins M.J."/>
            <person name="Karaoz U."/>
            <person name="Brodie E.L."/>
            <person name="Williams K.H."/>
            <person name="Hubbard S.S."/>
            <person name="Banfield J.F."/>
        </authorList>
    </citation>
    <scope>NUCLEOTIDE SEQUENCE [LARGE SCALE GENOMIC DNA]</scope>
</reference>
<dbReference type="STRING" id="1798652.A3A43_02360"/>
<name>A0A1G2CK69_9BACT</name>
<feature type="transmembrane region" description="Helical" evidence="1">
    <location>
        <begin position="79"/>
        <end position="96"/>
    </location>
</feature>
<keyword evidence="1" id="KW-0812">Transmembrane</keyword>
<keyword evidence="1" id="KW-0472">Membrane</keyword>
<dbReference type="Proteomes" id="UP000178495">
    <property type="component" value="Unassembled WGS sequence"/>
</dbReference>
<evidence type="ECO:0000313" key="3">
    <source>
        <dbReference type="Proteomes" id="UP000178495"/>
    </source>
</evidence>
<feature type="transmembrane region" description="Helical" evidence="1">
    <location>
        <begin position="50"/>
        <end position="67"/>
    </location>
</feature>
<gene>
    <name evidence="2" type="ORF">A3A43_02360</name>
</gene>
<feature type="transmembrane region" description="Helical" evidence="1">
    <location>
        <begin position="112"/>
        <end position="135"/>
    </location>
</feature>
<dbReference type="AlphaFoldDB" id="A0A1G2CK69"/>
<evidence type="ECO:0000256" key="1">
    <source>
        <dbReference type="SAM" id="Phobius"/>
    </source>
</evidence>
<protein>
    <recommendedName>
        <fullName evidence="4">Vitamin K epoxide reductase domain-containing protein</fullName>
    </recommendedName>
</protein>
<evidence type="ECO:0000313" key="2">
    <source>
        <dbReference type="EMBL" id="OGZ00818.1"/>
    </source>
</evidence>
<evidence type="ECO:0008006" key="4">
    <source>
        <dbReference type="Google" id="ProtNLM"/>
    </source>
</evidence>
<organism evidence="2 3">
    <name type="scientific">Candidatus Liptonbacteria bacterium RIFCSPLOWO2_01_FULL_56_20</name>
    <dbReference type="NCBI Taxonomy" id="1798652"/>
    <lineage>
        <taxon>Bacteria</taxon>
        <taxon>Candidatus Liptoniibacteriota</taxon>
    </lineage>
</organism>
<sequence length="144" mass="16143">MSPARYLRITFWLTLAGVLFSGYLSAVKLATGTCAFNESCPYFLGYPACWYGFVMFLAMFFLVLAARYRGLASRASAQWIAWISAAGILFAGQFVWRELVLWLSSGNPDYGLVFPTCVYGLVFYLAIFILSLVMLKRGSRPELP</sequence>
<dbReference type="EMBL" id="MHLC01000026">
    <property type="protein sequence ID" value="OGZ00818.1"/>
    <property type="molecule type" value="Genomic_DNA"/>
</dbReference>